<keyword evidence="2" id="KW-1185">Reference proteome</keyword>
<dbReference type="Proteomes" id="UP000635477">
    <property type="component" value="Unassembled WGS sequence"/>
</dbReference>
<proteinExistence type="predicted"/>
<reference evidence="1" key="2">
    <citation type="submission" date="2020-05" db="EMBL/GenBank/DDBJ databases">
        <authorList>
            <person name="Kim H.-S."/>
            <person name="Proctor R.H."/>
            <person name="Brown D.W."/>
        </authorList>
    </citation>
    <scope>NUCLEOTIDE SEQUENCE</scope>
    <source>
        <strain evidence="1">NRRL 22465</strain>
    </source>
</reference>
<name>A0A8H4UEV3_9HYPO</name>
<protein>
    <submittedName>
        <fullName evidence="1">Uncharacterized protein</fullName>
    </submittedName>
</protein>
<dbReference type="OrthoDB" id="2157530at2759"/>
<sequence length="140" mass="15657">MEVDYRSTDDQFLTQLGLRFFRESQSLYLLSFSGLASRGLDSNMATWIPSFEIVNAPILGPSYSNLRPFDASAGREPIFTVDETLLKLLAKTSSPHLGTIEELGEPWTDMTQGNFNSIMKMLLHCGNTYAPTQQPIVEAF</sequence>
<accession>A0A8H4UEV3</accession>
<reference evidence="1" key="1">
    <citation type="journal article" date="2020" name="BMC Genomics">
        <title>Correction to: Identification and distribution of gene clusters required for synthesis of sphingolipid metabolism inhibitors in diverse species of the filamentous fungus Fusarium.</title>
        <authorList>
            <person name="Kim H.S."/>
            <person name="Lohmar J.M."/>
            <person name="Busman M."/>
            <person name="Brown D.W."/>
            <person name="Naumann T.A."/>
            <person name="Divon H.H."/>
            <person name="Lysoe E."/>
            <person name="Uhlig S."/>
            <person name="Proctor R.H."/>
        </authorList>
    </citation>
    <scope>NUCLEOTIDE SEQUENCE</scope>
    <source>
        <strain evidence="1">NRRL 22465</strain>
    </source>
</reference>
<gene>
    <name evidence="1" type="ORF">FZEAL_8415</name>
</gene>
<organism evidence="1 2">
    <name type="scientific">Fusarium zealandicum</name>
    <dbReference type="NCBI Taxonomy" id="1053134"/>
    <lineage>
        <taxon>Eukaryota</taxon>
        <taxon>Fungi</taxon>
        <taxon>Dikarya</taxon>
        <taxon>Ascomycota</taxon>
        <taxon>Pezizomycotina</taxon>
        <taxon>Sordariomycetes</taxon>
        <taxon>Hypocreomycetidae</taxon>
        <taxon>Hypocreales</taxon>
        <taxon>Nectriaceae</taxon>
        <taxon>Fusarium</taxon>
        <taxon>Fusarium staphyleae species complex</taxon>
    </lineage>
</organism>
<evidence type="ECO:0000313" key="1">
    <source>
        <dbReference type="EMBL" id="KAF4974706.1"/>
    </source>
</evidence>
<evidence type="ECO:0000313" key="2">
    <source>
        <dbReference type="Proteomes" id="UP000635477"/>
    </source>
</evidence>
<comment type="caution">
    <text evidence="1">The sequence shown here is derived from an EMBL/GenBank/DDBJ whole genome shotgun (WGS) entry which is preliminary data.</text>
</comment>
<dbReference type="EMBL" id="JABEYC010000715">
    <property type="protein sequence ID" value="KAF4974706.1"/>
    <property type="molecule type" value="Genomic_DNA"/>
</dbReference>
<dbReference type="AlphaFoldDB" id="A0A8H4UEV3"/>